<accession>A0ACB9L5K2</accession>
<organism evidence="1 2">
    <name type="scientific">Melastoma candidum</name>
    <dbReference type="NCBI Taxonomy" id="119954"/>
    <lineage>
        <taxon>Eukaryota</taxon>
        <taxon>Viridiplantae</taxon>
        <taxon>Streptophyta</taxon>
        <taxon>Embryophyta</taxon>
        <taxon>Tracheophyta</taxon>
        <taxon>Spermatophyta</taxon>
        <taxon>Magnoliopsida</taxon>
        <taxon>eudicotyledons</taxon>
        <taxon>Gunneridae</taxon>
        <taxon>Pentapetalae</taxon>
        <taxon>rosids</taxon>
        <taxon>malvids</taxon>
        <taxon>Myrtales</taxon>
        <taxon>Melastomataceae</taxon>
        <taxon>Melastomatoideae</taxon>
        <taxon>Melastomateae</taxon>
        <taxon>Melastoma</taxon>
    </lineage>
</organism>
<gene>
    <name evidence="1" type="ORF">MLD38_040245</name>
</gene>
<sequence length="832" mass="94762">MKFRRFVQNDPIPVSLPPMETSGDLILPPPSELTLHQRTFLDDRFTAAEGLLSVSSGLSSQLAGACSDYDRDLASLRQKLVKLTVSWIYRSIVSRSTIQSADIKLENLCLLTSPPGKRSSKVFEDELPRLVKEVMRINDIRQYVETALRLEVLVGDFEDSASVITQPQSRNVLTEMVSVNTVPKAARLRQEKVLRATKVMNEIEDILIDIAKSRSKWCHLSKSVDSRVDKTLAVIRPKIVADHRSLLVSLGWPPKLSTTVSEGRESSSGIPNPLVFMQGNKRENFAHSFLALCALQQLQARREDTRKHNSDQKQKIMQLWPMDELVSPISARMEFHFAKWVNEPELIFALVYKITREFMIGIDDVLQPLIDQARLISFSAQEAWVHSMVEMLSEFLEKKIFSQLQNCYKDKTLKAEISSKWLNLVDLVVSLDKKMLALVKMETSPFMRYNVFIGPSGGVSLLDIFCEKQEWLKVWAKIEFRDAWRKLKLELKSGKAWIRDDIKEVDLNKDSEASIYTLSTRQDHKAPRISESLVKIMQGLIERCQTLFSIPPRLKFIRSTASKLLWCFLDILVRHCVIEDLQYTSFDDELTIGRVCGSINAARYAEYHLQQWSDGVDFLDTAVVGDNGTFFREEIKSLAEHETNWLMEMIGAMLLQFETLSWEYIHNKEIIASHDPSAAGETDSSVSPDFIPALDALQGNLSRIYDSLNLKDFADLWRSVADGLDHFLFGSILTANAEITKRGIDQIAADVLALFHVFRPYCTRPEAFFPCMRDSMKLLNMTDKEVSHIRVALVSIPVNDRNCLRGFEISQLSCDHVAEVLRIRDRVGCGLC</sequence>
<dbReference type="EMBL" id="CM042891">
    <property type="protein sequence ID" value="KAI4304775.1"/>
    <property type="molecule type" value="Genomic_DNA"/>
</dbReference>
<reference evidence="2" key="1">
    <citation type="journal article" date="2023" name="Front. Plant Sci.">
        <title>Chromosomal-level genome assembly of Melastoma candidum provides insights into trichome evolution.</title>
        <authorList>
            <person name="Zhong Y."/>
            <person name="Wu W."/>
            <person name="Sun C."/>
            <person name="Zou P."/>
            <person name="Liu Y."/>
            <person name="Dai S."/>
            <person name="Zhou R."/>
        </authorList>
    </citation>
    <scope>NUCLEOTIDE SEQUENCE [LARGE SCALE GENOMIC DNA]</scope>
</reference>
<dbReference type="Proteomes" id="UP001057402">
    <property type="component" value="Chromosome 12"/>
</dbReference>
<proteinExistence type="predicted"/>
<protein>
    <submittedName>
        <fullName evidence="1">Uncharacterized protein</fullName>
    </submittedName>
</protein>
<evidence type="ECO:0000313" key="1">
    <source>
        <dbReference type="EMBL" id="KAI4304775.1"/>
    </source>
</evidence>
<comment type="caution">
    <text evidence="1">The sequence shown here is derived from an EMBL/GenBank/DDBJ whole genome shotgun (WGS) entry which is preliminary data.</text>
</comment>
<keyword evidence="2" id="KW-1185">Reference proteome</keyword>
<evidence type="ECO:0000313" key="2">
    <source>
        <dbReference type="Proteomes" id="UP001057402"/>
    </source>
</evidence>
<name>A0ACB9L5K2_9MYRT</name>